<evidence type="ECO:0000256" key="6">
    <source>
        <dbReference type="ARBA" id="ARBA00022777"/>
    </source>
</evidence>
<feature type="modified residue" description="4-aspartylphosphate" evidence="9">
    <location>
        <position position="836"/>
    </location>
</feature>
<dbReference type="PANTHER" id="PTHR45339:SF1">
    <property type="entry name" value="HYBRID SIGNAL TRANSDUCTION HISTIDINE KINASE J"/>
    <property type="match status" value="1"/>
</dbReference>
<evidence type="ECO:0000313" key="15">
    <source>
        <dbReference type="Proteomes" id="UP000242313"/>
    </source>
</evidence>
<feature type="transmembrane region" description="Helical" evidence="11">
    <location>
        <begin position="237"/>
        <end position="255"/>
    </location>
</feature>
<evidence type="ECO:0000256" key="3">
    <source>
        <dbReference type="ARBA" id="ARBA00022553"/>
    </source>
</evidence>
<evidence type="ECO:0000256" key="4">
    <source>
        <dbReference type="ARBA" id="ARBA00022679"/>
    </source>
</evidence>
<feature type="domain" description="Histidine kinase" evidence="12">
    <location>
        <begin position="397"/>
        <end position="617"/>
    </location>
</feature>
<dbReference type="Proteomes" id="UP000242313">
    <property type="component" value="Unassembled WGS sequence"/>
</dbReference>
<keyword evidence="5" id="KW-0547">Nucleotide-binding</keyword>
<evidence type="ECO:0000259" key="12">
    <source>
        <dbReference type="PROSITE" id="PS50109"/>
    </source>
</evidence>
<feature type="transmembrane region" description="Helical" evidence="11">
    <location>
        <begin position="178"/>
        <end position="197"/>
    </location>
</feature>
<keyword evidence="11" id="KW-0812">Transmembrane</keyword>
<evidence type="ECO:0000259" key="13">
    <source>
        <dbReference type="PROSITE" id="PS50110"/>
    </source>
</evidence>
<dbReference type="EC" id="2.7.13.3" evidence="2"/>
<dbReference type="EMBL" id="NTMR01000003">
    <property type="protein sequence ID" value="PBK05494.1"/>
    <property type="molecule type" value="Genomic_DNA"/>
</dbReference>
<dbReference type="CDD" id="cd17546">
    <property type="entry name" value="REC_hyHK_CKI1_RcsC-like"/>
    <property type="match status" value="2"/>
</dbReference>
<dbReference type="InterPro" id="IPR011006">
    <property type="entry name" value="CheY-like_superfamily"/>
</dbReference>
<dbReference type="InterPro" id="IPR003661">
    <property type="entry name" value="HisK_dim/P_dom"/>
</dbReference>
<dbReference type="GO" id="GO:0005524">
    <property type="term" value="F:ATP binding"/>
    <property type="evidence" value="ECO:0007669"/>
    <property type="project" value="UniProtKB-KW"/>
</dbReference>
<keyword evidence="6 14" id="KW-0418">Kinase</keyword>
<keyword evidence="7" id="KW-0067">ATP-binding</keyword>
<keyword evidence="4" id="KW-0808">Transferase</keyword>
<evidence type="ECO:0000256" key="8">
    <source>
        <dbReference type="ARBA" id="ARBA00023012"/>
    </source>
</evidence>
<keyword evidence="15" id="KW-1185">Reference proteome</keyword>
<dbReference type="CDD" id="cd00082">
    <property type="entry name" value="HisKA"/>
    <property type="match status" value="1"/>
</dbReference>
<keyword evidence="8" id="KW-0902">Two-component regulatory system</keyword>
<comment type="catalytic activity">
    <reaction evidence="1">
        <text>ATP + protein L-histidine = ADP + protein N-phospho-L-histidine.</text>
        <dbReference type="EC" id="2.7.13.3"/>
    </reaction>
</comment>
<keyword evidence="11" id="KW-1133">Transmembrane helix</keyword>
<feature type="domain" description="Response regulatory" evidence="13">
    <location>
        <begin position="787"/>
        <end position="906"/>
    </location>
</feature>
<dbReference type="GO" id="GO:0000155">
    <property type="term" value="F:phosphorelay sensor kinase activity"/>
    <property type="evidence" value="ECO:0007669"/>
    <property type="project" value="InterPro"/>
</dbReference>
<dbReference type="SUPFAM" id="SSF55874">
    <property type="entry name" value="ATPase domain of HSP90 chaperone/DNA topoisomerase II/histidine kinase"/>
    <property type="match status" value="1"/>
</dbReference>
<feature type="modified residue" description="4-aspartylphosphate" evidence="9">
    <location>
        <position position="690"/>
    </location>
</feature>
<feature type="region of interest" description="Disordered" evidence="10">
    <location>
        <begin position="761"/>
        <end position="781"/>
    </location>
</feature>
<accession>A0A2A3MLS1</accession>
<name>A0A2A3MLS1_9PSED</name>
<dbReference type="Gene3D" id="3.40.50.2300">
    <property type="match status" value="2"/>
</dbReference>
<gene>
    <name evidence="14" type="ORF">CNQ84_03035</name>
</gene>
<evidence type="ECO:0000256" key="2">
    <source>
        <dbReference type="ARBA" id="ARBA00012438"/>
    </source>
</evidence>
<evidence type="ECO:0000256" key="9">
    <source>
        <dbReference type="PROSITE-ProRule" id="PRU00169"/>
    </source>
</evidence>
<feature type="domain" description="Response regulatory" evidence="13">
    <location>
        <begin position="636"/>
        <end position="758"/>
    </location>
</feature>
<dbReference type="FunFam" id="1.10.287.130:FF:000002">
    <property type="entry name" value="Two-component osmosensing histidine kinase"/>
    <property type="match status" value="1"/>
</dbReference>
<comment type="caution">
    <text evidence="14">The sequence shown here is derived from an EMBL/GenBank/DDBJ whole genome shotgun (WGS) entry which is preliminary data.</text>
</comment>
<dbReference type="InterPro" id="IPR036890">
    <property type="entry name" value="HATPase_C_sf"/>
</dbReference>
<dbReference type="SUPFAM" id="SSF47384">
    <property type="entry name" value="Homodimeric domain of signal transducing histidine kinase"/>
    <property type="match status" value="1"/>
</dbReference>
<dbReference type="SMART" id="SM00448">
    <property type="entry name" value="REC"/>
    <property type="match status" value="2"/>
</dbReference>
<reference evidence="14 15" key="1">
    <citation type="submission" date="2017-09" db="EMBL/GenBank/DDBJ databases">
        <title>Pseudomonas abyssi sp. nov. isolated from Abyssopelagic Water.</title>
        <authorList>
            <person name="Wei Y."/>
        </authorList>
    </citation>
    <scope>NUCLEOTIDE SEQUENCE [LARGE SCALE GENOMIC DNA]</scope>
    <source>
        <strain evidence="14 15">MT5</strain>
    </source>
</reference>
<feature type="transmembrane region" description="Helical" evidence="11">
    <location>
        <begin position="267"/>
        <end position="284"/>
    </location>
</feature>
<dbReference type="PROSITE" id="PS50110">
    <property type="entry name" value="RESPONSE_REGULATORY"/>
    <property type="match status" value="2"/>
</dbReference>
<dbReference type="SMART" id="SM00388">
    <property type="entry name" value="HisKA"/>
    <property type="match status" value="1"/>
</dbReference>
<feature type="transmembrane region" description="Helical" evidence="11">
    <location>
        <begin position="204"/>
        <end position="225"/>
    </location>
</feature>
<evidence type="ECO:0000313" key="14">
    <source>
        <dbReference type="EMBL" id="PBK05494.1"/>
    </source>
</evidence>
<sequence length="916" mass="100815">MKPVSSLLLALLLGIAFTFTSWVDTVESSTPAYRTFVDPGGNLTLQDILSNRYANRFIPAPEGPLRLPGNNGTLWVEFTLDSVQDKLLTIDNPAIGLIEVYRLTQNEPRQLYRTGTSQPFSSRPLPFHGYAFPLDGSSVAGDTLLLRLKNDYPLAARIVLQDIAAAAAEHSMQQTVQGILVGLLLALFLHGMLHGLIGRDPFHLLLAAAGLVLAASNVTALNWIVSLLPQLHGQPGQILLLSAYPLLALLLLSQLNARQTKGLQRAVYGLAIASALLVAIAAAFPPLFRFISNLMLIGLPACMLVILGLLHTTQQQWDRPFSLGAVLLLGQGLVAEYIGKQLPHVYLADLLLWSALVSFSWSLYRRLQLQLTRRIRERQDSATARAEQRAKAEFLARISHEIRTPMNGVLGMSELLLDTALSAKQRDYVQTIHGSGNDLLNLINEIIDMSRLESGQLTLERVQFDLHALVNDCLDIYRIRAEAQGVELIGFVHPEVPRTLQGDPTRLRQVLMNLLANALHQTDSGEVLLVVGLEKRDNTPQLRFAVQDTGENMPEEARDSLLNSDFKVTRFLDQSDTDGKLPLVITRQLIGMMQGQIGIKASGEQGNTVWFTLPATHLDNPAEEASAEGRSLVDRSILIVDDNATCRKVLQQQTTAWGMRAQSASSGREALATLRNQANLGNPFDIILLDQSMPGMSGVELASRIKDDPVLGNDLLIIMLTGINQVPSRVIARNAGIRRILSKPVAGYTLRTTLIDEWSQRRAASGDTADRNQQETEQDSGMDGEYRVLIAEDNAISTKVILGMLAKLGVLATAVDNGARAVEAVQQQSFDLVLMDCEMPEMDGFTAAEQIRRWEQRSGAQPIPVIALTAHILPEHRERARKAGMNGHMAKPVELNQLREQLQHWRALKNDTLSLL</sequence>
<proteinExistence type="predicted"/>
<dbReference type="InterPro" id="IPR005467">
    <property type="entry name" value="His_kinase_dom"/>
</dbReference>
<dbReference type="InterPro" id="IPR003594">
    <property type="entry name" value="HATPase_dom"/>
</dbReference>
<dbReference type="InterPro" id="IPR001789">
    <property type="entry name" value="Sig_transdc_resp-reg_receiver"/>
</dbReference>
<keyword evidence="3 9" id="KW-0597">Phosphoprotein</keyword>
<feature type="transmembrane region" description="Helical" evidence="11">
    <location>
        <begin position="290"/>
        <end position="309"/>
    </location>
</feature>
<dbReference type="Gene3D" id="2.60.40.2380">
    <property type="match status" value="1"/>
</dbReference>
<dbReference type="AlphaFoldDB" id="A0A2A3MLS1"/>
<organism evidence="14 15">
    <name type="scientific">Pseudomonas abyssi</name>
    <dbReference type="NCBI Taxonomy" id="170540"/>
    <lineage>
        <taxon>Bacteria</taxon>
        <taxon>Pseudomonadati</taxon>
        <taxon>Pseudomonadota</taxon>
        <taxon>Gammaproteobacteria</taxon>
        <taxon>Pseudomonadales</taxon>
        <taxon>Pseudomonadaceae</taxon>
        <taxon>Pseudomonas</taxon>
    </lineage>
</organism>
<evidence type="ECO:0000256" key="11">
    <source>
        <dbReference type="SAM" id="Phobius"/>
    </source>
</evidence>
<evidence type="ECO:0000256" key="10">
    <source>
        <dbReference type="SAM" id="MobiDB-lite"/>
    </source>
</evidence>
<dbReference type="Pfam" id="PF00072">
    <property type="entry name" value="Response_reg"/>
    <property type="match status" value="2"/>
</dbReference>
<dbReference type="Pfam" id="PF07696">
    <property type="entry name" value="7TMR-DISMED2"/>
    <property type="match status" value="1"/>
</dbReference>
<dbReference type="InterPro" id="IPR036097">
    <property type="entry name" value="HisK_dim/P_sf"/>
</dbReference>
<dbReference type="GO" id="GO:0071474">
    <property type="term" value="P:cellular hyperosmotic response"/>
    <property type="evidence" value="ECO:0007669"/>
    <property type="project" value="TreeGrafter"/>
</dbReference>
<dbReference type="Pfam" id="PF02518">
    <property type="entry name" value="HATPase_c"/>
    <property type="match status" value="1"/>
</dbReference>
<dbReference type="Pfam" id="PF00512">
    <property type="entry name" value="HisKA"/>
    <property type="match status" value="1"/>
</dbReference>
<dbReference type="RefSeq" id="WP_096003445.1">
    <property type="nucleotide sequence ID" value="NZ_NTMR01000003.1"/>
</dbReference>
<dbReference type="InterPro" id="IPR011622">
    <property type="entry name" value="7TMR_DISM_rcpt_extracell_dom2"/>
</dbReference>
<dbReference type="PROSITE" id="PS50109">
    <property type="entry name" value="HIS_KIN"/>
    <property type="match status" value="1"/>
</dbReference>
<dbReference type="Gene3D" id="3.30.565.10">
    <property type="entry name" value="Histidine kinase-like ATPase, C-terminal domain"/>
    <property type="match status" value="1"/>
</dbReference>
<feature type="transmembrane region" description="Helical" evidence="11">
    <location>
        <begin position="345"/>
        <end position="364"/>
    </location>
</feature>
<dbReference type="Gene3D" id="1.10.287.130">
    <property type="match status" value="1"/>
</dbReference>
<dbReference type="PANTHER" id="PTHR45339">
    <property type="entry name" value="HYBRID SIGNAL TRANSDUCTION HISTIDINE KINASE J"/>
    <property type="match status" value="1"/>
</dbReference>
<protein>
    <recommendedName>
        <fullName evidence="2">histidine kinase</fullName>
        <ecNumber evidence="2">2.7.13.3</ecNumber>
    </recommendedName>
</protein>
<evidence type="ECO:0000256" key="5">
    <source>
        <dbReference type="ARBA" id="ARBA00022741"/>
    </source>
</evidence>
<dbReference type="SMART" id="SM00387">
    <property type="entry name" value="HATPase_c"/>
    <property type="match status" value="1"/>
</dbReference>
<evidence type="ECO:0000256" key="1">
    <source>
        <dbReference type="ARBA" id="ARBA00000085"/>
    </source>
</evidence>
<keyword evidence="11" id="KW-0472">Membrane</keyword>
<dbReference type="SUPFAM" id="SSF52172">
    <property type="entry name" value="CheY-like"/>
    <property type="match status" value="2"/>
</dbReference>
<evidence type="ECO:0000256" key="7">
    <source>
        <dbReference type="ARBA" id="ARBA00022840"/>
    </source>
</evidence>